<keyword evidence="3" id="KW-1185">Reference proteome</keyword>
<dbReference type="AlphaFoldDB" id="A0AA88DR30"/>
<dbReference type="Proteomes" id="UP001187192">
    <property type="component" value="Unassembled WGS sequence"/>
</dbReference>
<name>A0AA88DR30_FICCA</name>
<protein>
    <submittedName>
        <fullName evidence="2">Uncharacterized protein</fullName>
    </submittedName>
</protein>
<organism evidence="2 3">
    <name type="scientific">Ficus carica</name>
    <name type="common">Common fig</name>
    <dbReference type="NCBI Taxonomy" id="3494"/>
    <lineage>
        <taxon>Eukaryota</taxon>
        <taxon>Viridiplantae</taxon>
        <taxon>Streptophyta</taxon>
        <taxon>Embryophyta</taxon>
        <taxon>Tracheophyta</taxon>
        <taxon>Spermatophyta</taxon>
        <taxon>Magnoliopsida</taxon>
        <taxon>eudicotyledons</taxon>
        <taxon>Gunneridae</taxon>
        <taxon>Pentapetalae</taxon>
        <taxon>rosids</taxon>
        <taxon>fabids</taxon>
        <taxon>Rosales</taxon>
        <taxon>Moraceae</taxon>
        <taxon>Ficeae</taxon>
        <taxon>Ficus</taxon>
    </lineage>
</organism>
<feature type="compositionally biased region" description="Basic residues" evidence="1">
    <location>
        <begin position="59"/>
        <end position="88"/>
    </location>
</feature>
<evidence type="ECO:0000256" key="1">
    <source>
        <dbReference type="SAM" id="MobiDB-lite"/>
    </source>
</evidence>
<reference evidence="2" key="1">
    <citation type="submission" date="2023-07" db="EMBL/GenBank/DDBJ databases">
        <title>draft genome sequence of fig (Ficus carica).</title>
        <authorList>
            <person name="Takahashi T."/>
            <person name="Nishimura K."/>
        </authorList>
    </citation>
    <scope>NUCLEOTIDE SEQUENCE</scope>
</reference>
<comment type="caution">
    <text evidence="2">The sequence shown here is derived from an EMBL/GenBank/DDBJ whole genome shotgun (WGS) entry which is preliminary data.</text>
</comment>
<evidence type="ECO:0000313" key="2">
    <source>
        <dbReference type="EMBL" id="GMN59918.1"/>
    </source>
</evidence>
<evidence type="ECO:0000313" key="3">
    <source>
        <dbReference type="Proteomes" id="UP001187192"/>
    </source>
</evidence>
<dbReference type="EMBL" id="BTGU01000093">
    <property type="protein sequence ID" value="GMN59918.1"/>
    <property type="molecule type" value="Genomic_DNA"/>
</dbReference>
<sequence>MSHRGREEKREKGEERENHRRRRPVEGRMWVTGVGGELPVSVAGSKKIAGDEEDFGSSKKGKEKKVKEKKKWVQRHSASQRRRGAMKSHYRDCYGAPQRPRGFYEAPGKGSTELLLARWTLWGP</sequence>
<proteinExistence type="predicted"/>
<feature type="region of interest" description="Disordered" evidence="1">
    <location>
        <begin position="1"/>
        <end position="30"/>
    </location>
</feature>
<accession>A0AA88DR30</accession>
<feature type="compositionally biased region" description="Basic and acidic residues" evidence="1">
    <location>
        <begin position="1"/>
        <end position="18"/>
    </location>
</feature>
<feature type="region of interest" description="Disordered" evidence="1">
    <location>
        <begin position="42"/>
        <end position="107"/>
    </location>
</feature>
<gene>
    <name evidence="2" type="ORF">TIFTF001_029015</name>
</gene>